<accession>A0AAD4Q7B8</accession>
<protein>
    <submittedName>
        <fullName evidence="2">Uncharacterized protein</fullName>
    </submittedName>
</protein>
<comment type="caution">
    <text evidence="2">The sequence shown here is derived from an EMBL/GenBank/DDBJ whole genome shotgun (WGS) entry which is preliminary data.</text>
</comment>
<sequence length="210" mass="22775">MSRKTRGQRACAQTLAIVQQKHLDNRLGGCSVDPGAGHIDPETAGNGGSFLNVGPNDSVLGSVGIEVDNSPGNGADPNALSIGSDESDDLDLVEQTALQWFASALQEAQKLTVQLERDEAQQNLKHKTPKTYRGSLRMTLYCHKKARKLLASEGFLDIRSFMELKEREQEERECLSNTAATADQTMSGGPMEENEDDNEIFVLPGPVDCA</sequence>
<keyword evidence="3" id="KW-1185">Reference proteome</keyword>
<evidence type="ECO:0000313" key="2">
    <source>
        <dbReference type="EMBL" id="KAH8990069.1"/>
    </source>
</evidence>
<dbReference type="Proteomes" id="UP001201163">
    <property type="component" value="Unassembled WGS sequence"/>
</dbReference>
<gene>
    <name evidence="2" type="ORF">EDB92DRAFT_1816923</name>
</gene>
<feature type="region of interest" description="Disordered" evidence="1">
    <location>
        <begin position="169"/>
        <end position="199"/>
    </location>
</feature>
<dbReference type="EMBL" id="JAKELL010000032">
    <property type="protein sequence ID" value="KAH8990069.1"/>
    <property type="molecule type" value="Genomic_DNA"/>
</dbReference>
<dbReference type="AlphaFoldDB" id="A0AAD4Q7B8"/>
<reference evidence="2" key="1">
    <citation type="submission" date="2022-01" db="EMBL/GenBank/DDBJ databases">
        <title>Comparative genomics reveals a dynamic genome evolution in the ectomycorrhizal milk-cap (Lactarius) mushrooms.</title>
        <authorList>
            <consortium name="DOE Joint Genome Institute"/>
            <person name="Lebreton A."/>
            <person name="Tang N."/>
            <person name="Kuo A."/>
            <person name="LaButti K."/>
            <person name="Drula E."/>
            <person name="Barry K."/>
            <person name="Clum A."/>
            <person name="Lipzen A."/>
            <person name="Mousain D."/>
            <person name="Ng V."/>
            <person name="Wang R."/>
            <person name="Wang X."/>
            <person name="Dai Y."/>
            <person name="Henrissat B."/>
            <person name="Grigoriev I.V."/>
            <person name="Guerin-Laguette A."/>
            <person name="Yu F."/>
            <person name="Martin F.M."/>
        </authorList>
    </citation>
    <scope>NUCLEOTIDE SEQUENCE</scope>
    <source>
        <strain evidence="2">QP</strain>
    </source>
</reference>
<evidence type="ECO:0000256" key="1">
    <source>
        <dbReference type="SAM" id="MobiDB-lite"/>
    </source>
</evidence>
<feature type="compositionally biased region" description="Polar residues" evidence="1">
    <location>
        <begin position="175"/>
        <end position="187"/>
    </location>
</feature>
<organism evidence="2 3">
    <name type="scientific">Lactarius akahatsu</name>
    <dbReference type="NCBI Taxonomy" id="416441"/>
    <lineage>
        <taxon>Eukaryota</taxon>
        <taxon>Fungi</taxon>
        <taxon>Dikarya</taxon>
        <taxon>Basidiomycota</taxon>
        <taxon>Agaricomycotina</taxon>
        <taxon>Agaricomycetes</taxon>
        <taxon>Russulales</taxon>
        <taxon>Russulaceae</taxon>
        <taxon>Lactarius</taxon>
    </lineage>
</organism>
<proteinExistence type="predicted"/>
<name>A0AAD4Q7B8_9AGAM</name>
<evidence type="ECO:0000313" key="3">
    <source>
        <dbReference type="Proteomes" id="UP001201163"/>
    </source>
</evidence>